<dbReference type="AlphaFoldDB" id="C6SYK5"/>
<feature type="non-terminal residue" evidence="1">
    <location>
        <position position="142"/>
    </location>
</feature>
<organism evidence="1">
    <name type="scientific">Glycine max</name>
    <name type="common">Soybean</name>
    <name type="synonym">Glycine hispida</name>
    <dbReference type="NCBI Taxonomy" id="3847"/>
    <lineage>
        <taxon>Eukaryota</taxon>
        <taxon>Viridiplantae</taxon>
        <taxon>Streptophyta</taxon>
        <taxon>Embryophyta</taxon>
        <taxon>Tracheophyta</taxon>
        <taxon>Spermatophyta</taxon>
        <taxon>Magnoliopsida</taxon>
        <taxon>eudicotyledons</taxon>
        <taxon>Gunneridae</taxon>
        <taxon>Pentapetalae</taxon>
        <taxon>rosids</taxon>
        <taxon>fabids</taxon>
        <taxon>Fabales</taxon>
        <taxon>Fabaceae</taxon>
        <taxon>Papilionoideae</taxon>
        <taxon>50 kb inversion clade</taxon>
        <taxon>NPAAA clade</taxon>
        <taxon>indigoferoid/millettioid clade</taxon>
        <taxon>Phaseoleae</taxon>
        <taxon>Glycine</taxon>
        <taxon>Glycine subgen. Soja</taxon>
    </lineage>
</organism>
<proteinExistence type="evidence at transcript level"/>
<sequence length="142" mass="15051">SFIPGASSRNNYSATVSADRSFRHLQKTAPPILTNVKIENLGVELQFLAEEVLIIGIDVVIEEIEEPGNAREGDDDGGPGGGGLLGNLKVAAARVLLQIEVEELVLHLQRLAEQFHVVSAASSAGVPLHLPPPITNFDNPAT</sequence>
<feature type="non-terminal residue" evidence="1">
    <location>
        <position position="1"/>
    </location>
</feature>
<accession>C6SYK5</accession>
<evidence type="ECO:0000313" key="1">
    <source>
        <dbReference type="EMBL" id="ACU14328.1"/>
    </source>
</evidence>
<dbReference type="EMBL" id="BT090253">
    <property type="protein sequence ID" value="ACU14328.1"/>
    <property type="molecule type" value="mRNA"/>
</dbReference>
<reference evidence="1" key="1">
    <citation type="submission" date="2009-08" db="EMBL/GenBank/DDBJ databases">
        <authorList>
            <person name="Cheung F."/>
            <person name="Xiao Y."/>
            <person name="Chan A."/>
            <person name="Moskal W."/>
            <person name="Town C.D."/>
        </authorList>
    </citation>
    <scope>NUCLEOTIDE SEQUENCE</scope>
</reference>
<protein>
    <submittedName>
        <fullName evidence="1">Uncharacterized protein</fullName>
    </submittedName>
</protein>
<name>C6SYK5_SOYBN</name>